<proteinExistence type="predicted"/>
<protein>
    <recommendedName>
        <fullName evidence="3">Lipoprotein</fullName>
    </recommendedName>
</protein>
<accession>A0A2N6QIX3</accession>
<dbReference type="PROSITE" id="PS51257">
    <property type="entry name" value="PROKAR_LIPOPROTEIN"/>
    <property type="match status" value="1"/>
</dbReference>
<evidence type="ECO:0000313" key="1">
    <source>
        <dbReference type="EMBL" id="PMC19510.1"/>
    </source>
</evidence>
<name>A0A2N6QIX3_9STAP</name>
<reference evidence="1 2" key="1">
    <citation type="submission" date="2017-09" db="EMBL/GenBank/DDBJ databases">
        <title>Bacterial strain isolated from the female urinary microbiota.</title>
        <authorList>
            <person name="Thomas-White K."/>
            <person name="Kumar N."/>
            <person name="Forster S."/>
            <person name="Putonti C."/>
            <person name="Lawley T."/>
            <person name="Wolfe A.J."/>
        </authorList>
    </citation>
    <scope>NUCLEOTIDE SEQUENCE [LARGE SCALE GENOMIC DNA]</scope>
    <source>
        <strain evidence="1 2">UMB0834</strain>
    </source>
</reference>
<dbReference type="EMBL" id="PNGG01000002">
    <property type="protein sequence ID" value="PMC19510.1"/>
    <property type="molecule type" value="Genomic_DNA"/>
</dbReference>
<dbReference type="Proteomes" id="UP000235748">
    <property type="component" value="Unassembled WGS sequence"/>
</dbReference>
<evidence type="ECO:0000313" key="2">
    <source>
        <dbReference type="Proteomes" id="UP000235748"/>
    </source>
</evidence>
<sequence>MKKLVYFVVIISILVLLGGCGKDKPCGSYKVIDDGKVTYKLNFKDKSKVEIQDYVNRENLYVDYEIIKGKDNKYIVFDHFQIKKRGASRSGVYVGAKHTQFVYIMKKDGNDFKLYIPYETIIEKKEDIAKATITPKSEPLILKNED</sequence>
<comment type="caution">
    <text evidence="1">The sequence shown here is derived from an EMBL/GenBank/DDBJ whole genome shotgun (WGS) entry which is preliminary data.</text>
</comment>
<evidence type="ECO:0008006" key="3">
    <source>
        <dbReference type="Google" id="ProtNLM"/>
    </source>
</evidence>
<dbReference type="RefSeq" id="WP_070502825.1">
    <property type="nucleotide sequence ID" value="NZ_JAASJD010000005.1"/>
</dbReference>
<organism evidence="1 2">
    <name type="scientific">Staphylococcus pettenkoferi</name>
    <dbReference type="NCBI Taxonomy" id="170573"/>
    <lineage>
        <taxon>Bacteria</taxon>
        <taxon>Bacillati</taxon>
        <taxon>Bacillota</taxon>
        <taxon>Bacilli</taxon>
        <taxon>Bacillales</taxon>
        <taxon>Staphylococcaceae</taxon>
        <taxon>Staphylococcus</taxon>
    </lineage>
</organism>
<dbReference type="AlphaFoldDB" id="A0A2N6QIX3"/>
<gene>
    <name evidence="1" type="ORF">CJ235_03895</name>
</gene>